<accession>A0A6U4EIJ7</accession>
<gene>
    <name evidence="5" type="ORF">PPAR1163_LOCUS7726</name>
    <name evidence="6" type="ORF">PPAR1163_LOCUS7733</name>
    <name evidence="7" type="ORF">PPAR1163_LOCUS7742</name>
</gene>
<dbReference type="InterPro" id="IPR036770">
    <property type="entry name" value="Ankyrin_rpt-contain_sf"/>
</dbReference>
<name>A0A6U4EIJ7_9STRA</name>
<evidence type="ECO:0000256" key="3">
    <source>
        <dbReference type="PROSITE-ProRule" id="PRU00023"/>
    </source>
</evidence>
<dbReference type="PROSITE" id="PS50297">
    <property type="entry name" value="ANK_REP_REGION"/>
    <property type="match status" value="1"/>
</dbReference>
<keyword evidence="2 3" id="KW-0040">ANK repeat</keyword>
<sequence>MMDGKPPPLSVEGGGGGAEGEGKPSPRPKAKRGEEATPQRSTIGPHNIEPLVFAERVSAATIEGNSIALSKILHKAGIRSLKEDCASLRSSLLPLHRAVSGFHFHGNKRLLVSTLVTLLNYGADIAQCDHYGNTITAKAIQTCTNSAVLPVLKLLLKSGAPVGVANSEGDMPIHAEMKRLRRDSAAVVELLVAYGADINAADRFGDTPWKIFMKQVSSGKVPPYGAKMLRTLLESGSAISSAADVNAAEALVARQATA</sequence>
<dbReference type="EMBL" id="HBGJ01012304">
    <property type="protein sequence ID" value="CAD9249366.1"/>
    <property type="molecule type" value="Transcribed_RNA"/>
</dbReference>
<dbReference type="SMART" id="SM00248">
    <property type="entry name" value="ANK"/>
    <property type="match status" value="3"/>
</dbReference>
<organism evidence="7">
    <name type="scientific">Phaeomonas parva</name>
    <dbReference type="NCBI Taxonomy" id="124430"/>
    <lineage>
        <taxon>Eukaryota</taxon>
        <taxon>Sar</taxon>
        <taxon>Stramenopiles</taxon>
        <taxon>Ochrophyta</taxon>
        <taxon>Pinguiophyceae</taxon>
        <taxon>Pinguiochrysidales</taxon>
        <taxon>Pinguiochrysidaceae</taxon>
        <taxon>Phaeomonas</taxon>
    </lineage>
</organism>
<dbReference type="EMBL" id="HBGJ01012326">
    <property type="protein sequence ID" value="CAD9249382.1"/>
    <property type="molecule type" value="Transcribed_RNA"/>
</dbReference>
<keyword evidence="1" id="KW-0677">Repeat</keyword>
<dbReference type="PANTHER" id="PTHR24171">
    <property type="entry name" value="ANKYRIN REPEAT DOMAIN-CONTAINING PROTEIN 39-RELATED"/>
    <property type="match status" value="1"/>
</dbReference>
<evidence type="ECO:0000256" key="4">
    <source>
        <dbReference type="SAM" id="MobiDB-lite"/>
    </source>
</evidence>
<evidence type="ECO:0000313" key="5">
    <source>
        <dbReference type="EMBL" id="CAD9249366.1"/>
    </source>
</evidence>
<feature type="region of interest" description="Disordered" evidence="4">
    <location>
        <begin position="1"/>
        <end position="47"/>
    </location>
</feature>
<evidence type="ECO:0000313" key="7">
    <source>
        <dbReference type="EMBL" id="CAD9249382.1"/>
    </source>
</evidence>
<dbReference type="EMBL" id="HBGJ01012315">
    <property type="protein sequence ID" value="CAD9249373.1"/>
    <property type="molecule type" value="Transcribed_RNA"/>
</dbReference>
<proteinExistence type="predicted"/>
<evidence type="ECO:0000256" key="2">
    <source>
        <dbReference type="ARBA" id="ARBA00023043"/>
    </source>
</evidence>
<dbReference type="InterPro" id="IPR002110">
    <property type="entry name" value="Ankyrin_rpt"/>
</dbReference>
<dbReference type="PANTHER" id="PTHR24171:SF9">
    <property type="entry name" value="ANKYRIN REPEAT DOMAIN-CONTAINING PROTEIN 39"/>
    <property type="match status" value="1"/>
</dbReference>
<protein>
    <submittedName>
        <fullName evidence="7">Uncharacterized protein</fullName>
    </submittedName>
</protein>
<evidence type="ECO:0000313" key="6">
    <source>
        <dbReference type="EMBL" id="CAD9249373.1"/>
    </source>
</evidence>
<dbReference type="AlphaFoldDB" id="A0A6U4EIJ7"/>
<dbReference type="Gene3D" id="1.25.40.20">
    <property type="entry name" value="Ankyrin repeat-containing domain"/>
    <property type="match status" value="1"/>
</dbReference>
<evidence type="ECO:0000256" key="1">
    <source>
        <dbReference type="ARBA" id="ARBA00022737"/>
    </source>
</evidence>
<dbReference type="PROSITE" id="PS50088">
    <property type="entry name" value="ANK_REPEAT"/>
    <property type="match status" value="1"/>
</dbReference>
<dbReference type="SUPFAM" id="SSF48403">
    <property type="entry name" value="Ankyrin repeat"/>
    <property type="match status" value="1"/>
</dbReference>
<reference evidence="7" key="1">
    <citation type="submission" date="2021-01" db="EMBL/GenBank/DDBJ databases">
        <authorList>
            <person name="Corre E."/>
            <person name="Pelletier E."/>
            <person name="Niang G."/>
            <person name="Scheremetjew M."/>
            <person name="Finn R."/>
            <person name="Kale V."/>
            <person name="Holt S."/>
            <person name="Cochrane G."/>
            <person name="Meng A."/>
            <person name="Brown T."/>
            <person name="Cohen L."/>
        </authorList>
    </citation>
    <scope>NUCLEOTIDE SEQUENCE</scope>
    <source>
        <strain evidence="7">CCMP2877</strain>
    </source>
</reference>
<feature type="repeat" description="ANK" evidence="3">
    <location>
        <begin position="168"/>
        <end position="203"/>
    </location>
</feature>